<dbReference type="Pfam" id="PF08424">
    <property type="entry name" value="NRDE-2"/>
    <property type="match status" value="1"/>
</dbReference>
<keyword evidence="5" id="KW-1185">Reference proteome</keyword>
<accession>A0A6P4I1A6</accession>
<evidence type="ECO:0000256" key="3">
    <source>
        <dbReference type="ARBA" id="ARBA00023242"/>
    </source>
</evidence>
<protein>
    <submittedName>
        <fullName evidence="6">Nuclear exosome regulator NRDE2</fullName>
    </submittedName>
</protein>
<dbReference type="InterPro" id="IPR013633">
    <property type="entry name" value="NRDE-2"/>
</dbReference>
<evidence type="ECO:0000313" key="5">
    <source>
        <dbReference type="Proteomes" id="UP001652661"/>
    </source>
</evidence>
<dbReference type="RefSeq" id="XP_017016423.1">
    <property type="nucleotide sequence ID" value="XM_017160934.3"/>
</dbReference>
<dbReference type="GO" id="GO:0031048">
    <property type="term" value="P:regulatory ncRNA-mediated heterochromatin formation"/>
    <property type="evidence" value="ECO:0007669"/>
    <property type="project" value="TreeGrafter"/>
</dbReference>
<evidence type="ECO:0000313" key="6">
    <source>
        <dbReference type="RefSeq" id="XP_017016423.1"/>
    </source>
</evidence>
<dbReference type="GO" id="GO:1902369">
    <property type="term" value="P:negative regulation of RNA catabolic process"/>
    <property type="evidence" value="ECO:0007669"/>
    <property type="project" value="TreeGrafter"/>
</dbReference>
<gene>
    <name evidence="6" type="primary">LOC108070454</name>
</gene>
<dbReference type="OrthoDB" id="297219at2759"/>
<dbReference type="Proteomes" id="UP001652661">
    <property type="component" value="Chromosome 3L"/>
</dbReference>
<dbReference type="PANTHER" id="PTHR13471:SF0">
    <property type="entry name" value="NUCLEAR EXOSOME REGULATOR NRDE2"/>
    <property type="match status" value="1"/>
</dbReference>
<dbReference type="GO" id="GO:0071013">
    <property type="term" value="C:catalytic step 2 spliceosome"/>
    <property type="evidence" value="ECO:0007669"/>
    <property type="project" value="TreeGrafter"/>
</dbReference>
<dbReference type="OMA" id="RRNSLYW"/>
<feature type="region of interest" description="Disordered" evidence="4">
    <location>
        <begin position="1"/>
        <end position="71"/>
    </location>
</feature>
<name>A0A6P4I1A6_DROKI</name>
<keyword evidence="3" id="KW-0539">Nucleus</keyword>
<comment type="subcellular location">
    <subcellularLocation>
        <location evidence="1">Nucleus</location>
    </subcellularLocation>
</comment>
<dbReference type="GeneID" id="108070454"/>
<feature type="compositionally biased region" description="Low complexity" evidence="4">
    <location>
        <begin position="12"/>
        <end position="25"/>
    </location>
</feature>
<evidence type="ECO:0000256" key="1">
    <source>
        <dbReference type="ARBA" id="ARBA00004123"/>
    </source>
</evidence>
<comment type="similarity">
    <text evidence="2">Belongs to the NRDE2 family.</text>
</comment>
<evidence type="ECO:0000256" key="4">
    <source>
        <dbReference type="SAM" id="MobiDB-lite"/>
    </source>
</evidence>
<dbReference type="AlphaFoldDB" id="A0A6P4I1A6"/>
<evidence type="ECO:0000256" key="2">
    <source>
        <dbReference type="ARBA" id="ARBA00009265"/>
    </source>
</evidence>
<proteinExistence type="inferred from homology"/>
<organism evidence="5 6">
    <name type="scientific">Drosophila kikkawai</name>
    <name type="common">Fruit fly</name>
    <dbReference type="NCBI Taxonomy" id="30033"/>
    <lineage>
        <taxon>Eukaryota</taxon>
        <taxon>Metazoa</taxon>
        <taxon>Ecdysozoa</taxon>
        <taxon>Arthropoda</taxon>
        <taxon>Hexapoda</taxon>
        <taxon>Insecta</taxon>
        <taxon>Pterygota</taxon>
        <taxon>Neoptera</taxon>
        <taxon>Endopterygota</taxon>
        <taxon>Diptera</taxon>
        <taxon>Brachycera</taxon>
        <taxon>Muscomorpha</taxon>
        <taxon>Ephydroidea</taxon>
        <taxon>Drosophilidae</taxon>
        <taxon>Drosophila</taxon>
        <taxon>Sophophora</taxon>
    </lineage>
</organism>
<dbReference type="PANTHER" id="PTHR13471">
    <property type="entry name" value="TETRATRICOPEPTIDE-LIKE HELICAL"/>
    <property type="match status" value="1"/>
</dbReference>
<reference evidence="6" key="1">
    <citation type="submission" date="2025-08" db="UniProtKB">
        <authorList>
            <consortium name="RefSeq"/>
        </authorList>
    </citation>
    <scope>IDENTIFICATION</scope>
    <source>
        <strain evidence="6">14028-0561.14</strain>
        <tissue evidence="6">Whole fly</tissue>
    </source>
</reference>
<sequence>MSLFPAYGGGEPPAATEATATSSTAWKSNKSYEKEMPNVGREIIEQTHISSDDSFSSSGEEETPPPKESVHQLRLEFDARSDGFYVDKKGNNSLRTVRTLTKPTRPHYKRRLPHLLDNSQVQAKLWPRSKLQRYTKLAPVPSESGPTPEEIAKLQAQLMDTKVLVQREPQHLEHWLQLHRLLELNLDKANRLAVSEHQLHTLETALGHHPSNERLLRLYTETASAAYPASEVAVRLEAMLQQSPFVFSLWSSLIMATQGTMARCNVPDVLRIYEDSMRRMHLGHTDTSSRQLDTVDTDKIMLDLFHNCVLFLRQSANNNHVFALLRLALELNFPGLTVDCLEARAADELPLIEFEELVLQSGMPLPEIWTRVERLRQAYNFLPYPQMQHSSTDAVEGGLDPQRFIFSDDVCHYIYPLKAPGNRLQLLLLVVQLTKMPLVRSDCLAEKLSKRIDAQLGDSEAIEMLLAGLADRSSYALPPTDQDHDFLSALLDLSRELCVTPSFMPHCLGSDLYAATIGGLLLKCSEAFQGDEDKRRLFVVLWLRFQRLQLVLHKLTGKLTEQYLKESRSRIRKMFSLEQNRHVFRFYTELAMCEFEVLERDDDPVRAFSIFRTLLAKQEEEEDDVSFGSPDVLHAYLIYAEMLISRNSHDQALQLLYRICMGRANGRMCHSLDEITSREQINMEILALDGMPQEMPLEEYFQPHRLLILLRAHCLAWNLEHRSAETNVLLDRLLAKQLSFAATRNSERRRFFREQVLEMQLVLSQLRVPEKPLAEKAFTSKNQVVQLVEQGLHEYPRNLVFLQRWATFGTLQWHKLRARIIRTQAGILSLLHLVIAARCRFARILDHDQQQSHPELRSHVEATVRNRVLSMFETFLPRNTNRSEIEANQYQILRRNSLYWRIYLRCLSDTRTSFERSKECLVSALDECPWDKALYMDGAIYVPQELAHLQDVMIEKQLRIYALPEELNILRGS</sequence>